<organism evidence="1 2">
    <name type="scientific">Dongia sedimenti</name>
    <dbReference type="NCBI Taxonomy" id="3064282"/>
    <lineage>
        <taxon>Bacteria</taxon>
        <taxon>Pseudomonadati</taxon>
        <taxon>Pseudomonadota</taxon>
        <taxon>Alphaproteobacteria</taxon>
        <taxon>Rhodospirillales</taxon>
        <taxon>Dongiaceae</taxon>
        <taxon>Dongia</taxon>
    </lineage>
</organism>
<accession>A0ABU0YQS3</accession>
<gene>
    <name evidence="1" type="ORF">Q8A70_20505</name>
</gene>
<comment type="caution">
    <text evidence="1">The sequence shown here is derived from an EMBL/GenBank/DDBJ whole genome shotgun (WGS) entry which is preliminary data.</text>
</comment>
<reference evidence="2" key="1">
    <citation type="submission" date="2023-08" db="EMBL/GenBank/DDBJ databases">
        <title>Rhodospirillaceae gen. nov., a novel taxon isolated from the Yangtze River Yuezi River estuary sludge.</title>
        <authorList>
            <person name="Ruan L."/>
        </authorList>
    </citation>
    <scope>NUCLEOTIDE SEQUENCE [LARGE SCALE GENOMIC DNA]</scope>
    <source>
        <strain evidence="2">R-7</strain>
    </source>
</reference>
<protein>
    <submittedName>
        <fullName evidence="1">Uncharacterized protein</fullName>
    </submittedName>
</protein>
<dbReference type="Proteomes" id="UP001230156">
    <property type="component" value="Unassembled WGS sequence"/>
</dbReference>
<evidence type="ECO:0000313" key="2">
    <source>
        <dbReference type="Proteomes" id="UP001230156"/>
    </source>
</evidence>
<name>A0ABU0YQS3_9PROT</name>
<dbReference type="RefSeq" id="WP_379958874.1">
    <property type="nucleotide sequence ID" value="NZ_JAUYVI010000006.1"/>
</dbReference>
<keyword evidence="2" id="KW-1185">Reference proteome</keyword>
<proteinExistence type="predicted"/>
<sequence>MRTRLLTGATVLAAMVLIGHGVLAQGLPELDRALAKADPAAELVADFNELVSATTNIAPTSAAPDQDKAKIAEVRAALQDPNGVAMARDSAHRAAADAAATQITQLAAALEQNVGDRLSADAKAGLARDFKTVAQYMQIVRPGDAWFCQIYGIRVLLPC</sequence>
<evidence type="ECO:0000313" key="1">
    <source>
        <dbReference type="EMBL" id="MDQ7250083.1"/>
    </source>
</evidence>
<dbReference type="EMBL" id="JAUYVI010000006">
    <property type="protein sequence ID" value="MDQ7250083.1"/>
    <property type="molecule type" value="Genomic_DNA"/>
</dbReference>